<dbReference type="PANTHER" id="PTHR11122:SF13">
    <property type="entry name" value="GLUCOSE-6-PHOSPHATE 1-EPIMERASE"/>
    <property type="match status" value="1"/>
</dbReference>
<dbReference type="AlphaFoldDB" id="A0A540WHF5"/>
<reference evidence="1 2" key="1">
    <citation type="submission" date="2019-06" db="EMBL/GenBank/DDBJ databases">
        <authorList>
            <person name="Livingstone P."/>
            <person name="Whitworth D."/>
        </authorList>
    </citation>
    <scope>NUCLEOTIDE SEQUENCE [LARGE SCALE GENOMIC DNA]</scope>
    <source>
        <strain evidence="1 2">AM401</strain>
    </source>
</reference>
<dbReference type="GO" id="GO:0005737">
    <property type="term" value="C:cytoplasm"/>
    <property type="evidence" value="ECO:0007669"/>
    <property type="project" value="TreeGrafter"/>
</dbReference>
<dbReference type="InterPro" id="IPR008183">
    <property type="entry name" value="Aldose_1/G6P_1-epimerase"/>
</dbReference>
<keyword evidence="2" id="KW-1185">Reference proteome</keyword>
<sequence length="167" mass="18075">ALWPHAFAARLEVELAEDTLRIALTLRNRGDAPWSFTGALHSYLRVADIAAARVDGLDGCARWDAATDRRGVQEGPLTFDGEFDRVFDAPGAPLRVETGLGVLSVTQGGFAENVVWNPGAALCAKLPDMPPDGYRHMLCVESACVHVPVELAPGAEWTGWQQLQVVR</sequence>
<dbReference type="SUPFAM" id="SSF74650">
    <property type="entry name" value="Galactose mutarotase-like"/>
    <property type="match status" value="1"/>
</dbReference>
<dbReference type="Pfam" id="PF01263">
    <property type="entry name" value="Aldose_epim"/>
    <property type="match status" value="1"/>
</dbReference>
<dbReference type="GO" id="GO:0005975">
    <property type="term" value="P:carbohydrate metabolic process"/>
    <property type="evidence" value="ECO:0007669"/>
    <property type="project" value="InterPro"/>
</dbReference>
<protein>
    <submittedName>
        <fullName evidence="1">D-hexose-6-phosphate mutarotase</fullName>
    </submittedName>
</protein>
<evidence type="ECO:0000313" key="2">
    <source>
        <dbReference type="Proteomes" id="UP000315369"/>
    </source>
</evidence>
<dbReference type="InterPro" id="IPR014718">
    <property type="entry name" value="GH-type_carb-bd"/>
</dbReference>
<comment type="caution">
    <text evidence="1">The sequence shown here is derived from an EMBL/GenBank/DDBJ whole genome shotgun (WGS) entry which is preliminary data.</text>
</comment>
<dbReference type="InterPro" id="IPR011013">
    <property type="entry name" value="Gal_mutarotase_sf_dom"/>
</dbReference>
<proteinExistence type="predicted"/>
<dbReference type="PANTHER" id="PTHR11122">
    <property type="entry name" value="APOSPORY-ASSOCIATED PROTEIN C-RELATED"/>
    <property type="match status" value="1"/>
</dbReference>
<dbReference type="GO" id="GO:0047938">
    <property type="term" value="F:glucose-6-phosphate 1-epimerase activity"/>
    <property type="evidence" value="ECO:0007669"/>
    <property type="project" value="TreeGrafter"/>
</dbReference>
<organism evidence="1 2">
    <name type="scientific">Myxococcus llanfairpwllgwyngyllgogerychwyrndrobwllllantysiliogogogochensis</name>
    <dbReference type="NCBI Taxonomy" id="2590453"/>
    <lineage>
        <taxon>Bacteria</taxon>
        <taxon>Pseudomonadati</taxon>
        <taxon>Myxococcota</taxon>
        <taxon>Myxococcia</taxon>
        <taxon>Myxococcales</taxon>
        <taxon>Cystobacterineae</taxon>
        <taxon>Myxococcaceae</taxon>
        <taxon>Myxococcus</taxon>
    </lineage>
</organism>
<dbReference type="EMBL" id="VIFM01000643">
    <property type="protein sequence ID" value="TQF08456.1"/>
    <property type="molecule type" value="Genomic_DNA"/>
</dbReference>
<dbReference type="GO" id="GO:0030246">
    <property type="term" value="F:carbohydrate binding"/>
    <property type="evidence" value="ECO:0007669"/>
    <property type="project" value="InterPro"/>
</dbReference>
<accession>A0A540WHF5</accession>
<feature type="non-terminal residue" evidence="1">
    <location>
        <position position="1"/>
    </location>
</feature>
<dbReference type="Gene3D" id="2.70.98.10">
    <property type="match status" value="1"/>
</dbReference>
<evidence type="ECO:0000313" key="1">
    <source>
        <dbReference type="EMBL" id="TQF08456.1"/>
    </source>
</evidence>
<gene>
    <name evidence="1" type="ORF">FJV41_49820</name>
</gene>
<name>A0A540WHF5_9BACT</name>
<dbReference type="Proteomes" id="UP000315369">
    <property type="component" value="Unassembled WGS sequence"/>
</dbReference>